<name>A0A1J7BBE1_9ACTN</name>
<feature type="transmembrane region" description="Helical" evidence="5">
    <location>
        <begin position="230"/>
        <end position="250"/>
    </location>
</feature>
<sequence length="425" mass="45265">MTGLHLAWAELRRWLRGSPIRPAALIALALIPTLYGCVYLWSNWDPYGRVDEVPAALVNEDRPVAVNGRTLDAGTRLRAELFKRHDLKWSAVRADGAAEGLKNGDFLVTLTIPRDFSADLASVSGSSPRQARLTFRLDNAHGYIVSKLTEAAVGELRAAVDSAAFTQYAKAALTQQAQAQAQAKGATGSALQQAVAAQQSAIDAQAAAIGRGVKIDTVTHHPARVYGRGLAPFFFSIALWVFGLVVYEIVRPLNLRALSARTRPWAVAIGGWAPAALIGVVGAVVLYVVADAGLGLGAEHLWATLGLLALAAAAFTAVGQVCRALWGVAGALVMLVLLMFQLVSCGGLYPIQTEPAPFRAIHPFCPMTYLVNGLRVTLTGGRTSELWRDVAVLACLLAAFWIIAAAVAAVQRTWSAKRLRPALHA</sequence>
<evidence type="ECO:0000256" key="2">
    <source>
        <dbReference type="ARBA" id="ARBA00022692"/>
    </source>
</evidence>
<keyword evidence="3 5" id="KW-1133">Transmembrane helix</keyword>
<evidence type="ECO:0000256" key="1">
    <source>
        <dbReference type="ARBA" id="ARBA00004141"/>
    </source>
</evidence>
<reference evidence="7 8" key="1">
    <citation type="submission" date="2016-10" db="EMBL/GenBank/DDBJ databases">
        <title>Genome sequence of Streptomyces gilvigriseus MUSC 26.</title>
        <authorList>
            <person name="Lee L.-H."/>
            <person name="Ser H.-L."/>
        </authorList>
    </citation>
    <scope>NUCLEOTIDE SEQUENCE [LARGE SCALE GENOMIC DNA]</scope>
    <source>
        <strain evidence="7 8">MUSC 26</strain>
    </source>
</reference>
<dbReference type="Proteomes" id="UP000243342">
    <property type="component" value="Unassembled WGS sequence"/>
</dbReference>
<comment type="subcellular location">
    <subcellularLocation>
        <location evidence="1">Membrane</location>
        <topology evidence="1">Multi-pass membrane protein</topology>
    </subcellularLocation>
</comment>
<dbReference type="OrthoDB" id="9811483at2"/>
<dbReference type="RefSeq" id="WP_071658047.1">
    <property type="nucleotide sequence ID" value="NZ_MLCF01000120.1"/>
</dbReference>
<proteinExistence type="predicted"/>
<organism evidence="7 8">
    <name type="scientific">Mangrovactinospora gilvigrisea</name>
    <dbReference type="NCBI Taxonomy" id="1428644"/>
    <lineage>
        <taxon>Bacteria</taxon>
        <taxon>Bacillati</taxon>
        <taxon>Actinomycetota</taxon>
        <taxon>Actinomycetes</taxon>
        <taxon>Kitasatosporales</taxon>
        <taxon>Streptomycetaceae</taxon>
        <taxon>Mangrovactinospora</taxon>
    </lineage>
</organism>
<dbReference type="GO" id="GO:0016020">
    <property type="term" value="C:membrane"/>
    <property type="evidence" value="ECO:0007669"/>
    <property type="project" value="UniProtKB-SubCell"/>
</dbReference>
<dbReference type="AlphaFoldDB" id="A0A1J7BBE1"/>
<dbReference type="NCBIfam" id="TIGR03062">
    <property type="entry name" value="pip_yhgE_Cterm"/>
    <property type="match status" value="1"/>
</dbReference>
<feature type="transmembrane region" description="Helical" evidence="5">
    <location>
        <begin position="265"/>
        <end position="289"/>
    </location>
</feature>
<dbReference type="InterPro" id="IPR017501">
    <property type="entry name" value="Phage_infect_YhgE_C"/>
</dbReference>
<dbReference type="InterPro" id="IPR013525">
    <property type="entry name" value="ABC2_TM"/>
</dbReference>
<feature type="transmembrane region" description="Helical" evidence="5">
    <location>
        <begin position="390"/>
        <end position="410"/>
    </location>
</feature>
<dbReference type="PANTHER" id="PTHR43077:SF5">
    <property type="entry name" value="PHAGE INFECTION PROTEIN"/>
    <property type="match status" value="1"/>
</dbReference>
<feature type="domain" description="ABC-2 type transporter transmembrane" evidence="6">
    <location>
        <begin position="29"/>
        <end position="405"/>
    </location>
</feature>
<evidence type="ECO:0000313" key="8">
    <source>
        <dbReference type="Proteomes" id="UP000243342"/>
    </source>
</evidence>
<dbReference type="NCBIfam" id="TIGR03061">
    <property type="entry name" value="pip_yhgE_Nterm"/>
    <property type="match status" value="1"/>
</dbReference>
<dbReference type="GO" id="GO:0140359">
    <property type="term" value="F:ABC-type transporter activity"/>
    <property type="evidence" value="ECO:0007669"/>
    <property type="project" value="InterPro"/>
</dbReference>
<evidence type="ECO:0000256" key="5">
    <source>
        <dbReference type="SAM" id="Phobius"/>
    </source>
</evidence>
<feature type="transmembrane region" description="Helical" evidence="5">
    <location>
        <begin position="20"/>
        <end position="41"/>
    </location>
</feature>
<feature type="transmembrane region" description="Helical" evidence="5">
    <location>
        <begin position="324"/>
        <end position="349"/>
    </location>
</feature>
<dbReference type="Pfam" id="PF12698">
    <property type="entry name" value="ABC2_membrane_3"/>
    <property type="match status" value="1"/>
</dbReference>
<evidence type="ECO:0000256" key="3">
    <source>
        <dbReference type="ARBA" id="ARBA00022989"/>
    </source>
</evidence>
<dbReference type="EMBL" id="MLCF01000120">
    <property type="protein sequence ID" value="OIV35999.1"/>
    <property type="molecule type" value="Genomic_DNA"/>
</dbReference>
<dbReference type="InterPro" id="IPR017500">
    <property type="entry name" value="Phage_infect_YhgE_N"/>
</dbReference>
<dbReference type="PANTHER" id="PTHR43077">
    <property type="entry name" value="TRANSPORT PERMEASE YVFS-RELATED"/>
    <property type="match status" value="1"/>
</dbReference>
<comment type="caution">
    <text evidence="7">The sequence shown here is derived from an EMBL/GenBank/DDBJ whole genome shotgun (WGS) entry which is preliminary data.</text>
</comment>
<evidence type="ECO:0000313" key="7">
    <source>
        <dbReference type="EMBL" id="OIV35999.1"/>
    </source>
</evidence>
<evidence type="ECO:0000256" key="4">
    <source>
        <dbReference type="ARBA" id="ARBA00023136"/>
    </source>
</evidence>
<gene>
    <name evidence="7" type="ORF">BIV57_18665</name>
</gene>
<keyword evidence="2 5" id="KW-0812">Transmembrane</keyword>
<feature type="transmembrane region" description="Helical" evidence="5">
    <location>
        <begin position="301"/>
        <end position="318"/>
    </location>
</feature>
<evidence type="ECO:0000259" key="6">
    <source>
        <dbReference type="Pfam" id="PF12698"/>
    </source>
</evidence>
<keyword evidence="4 5" id="KW-0472">Membrane</keyword>
<dbReference type="InterPro" id="IPR051328">
    <property type="entry name" value="T7SS_ABC-Transporter"/>
</dbReference>
<protein>
    <recommendedName>
        <fullName evidence="6">ABC-2 type transporter transmembrane domain-containing protein</fullName>
    </recommendedName>
</protein>
<accession>A0A1J7BBE1</accession>
<dbReference type="STRING" id="1428644.BIV57_18665"/>
<keyword evidence="8" id="KW-1185">Reference proteome</keyword>